<reference evidence="13" key="1">
    <citation type="journal article" date="2019" name="Int. J. Syst. Evol. Microbiol.">
        <title>The Global Catalogue of Microorganisms (GCM) 10K type strain sequencing project: providing services to taxonomists for standard genome sequencing and annotation.</title>
        <authorList>
            <consortium name="The Broad Institute Genomics Platform"/>
            <consortium name="The Broad Institute Genome Sequencing Center for Infectious Disease"/>
            <person name="Wu L."/>
            <person name="Ma J."/>
        </authorList>
    </citation>
    <scope>NUCLEOTIDE SEQUENCE [LARGE SCALE GENOMIC DNA]</scope>
    <source>
        <strain evidence="13">JCM 18050</strain>
    </source>
</reference>
<dbReference type="EMBL" id="BAABHY010000013">
    <property type="protein sequence ID" value="GAA5114580.1"/>
    <property type="molecule type" value="Genomic_DNA"/>
</dbReference>
<keyword evidence="7" id="KW-0547">Nucleotide-binding</keyword>
<evidence type="ECO:0000256" key="8">
    <source>
        <dbReference type="ARBA" id="ARBA00022777"/>
    </source>
</evidence>
<evidence type="ECO:0000256" key="1">
    <source>
        <dbReference type="ARBA" id="ARBA00000085"/>
    </source>
</evidence>
<sequence>MSNVNPLKPSNRIFTKRLFIYFIISLILQSVVAYGALIIFASLPYSLTGLSDDNVIERRAHQGTIYLIRQEINNNPQLTTEQVLTNLQPHFGFRLQIQSRDLSLPLITQHDINKYGIGYDEDNEMIYATLNAEQYLALGPLIGDDIFASNILPFVSFLLLFAGFSAIMFSVLLYFTFSYLWRDAKNMSITVDELGKGNLQVRAKPAQSWLFKQLAGVINTMCNQIEKLISSNRIILHAMAHELRTPLARMNFEVEMLANEPDELEKQRLINEITNDIKELEVLINSSLNYFKIQQTQLLKNITPVPLTAWTMSIIDNLTLLKPHNFDLEYEIEDKTVSLDKQLVETIIKNLLLNAFKYSSNKAILRLSQQDDLLFIIVDDNGPGVPLKDRETIFLPFSRIDSSRTKSTGGYGLGLAYVKLIAEYCQGNAFVITSPLGGARFVITLNFS</sequence>
<comment type="caution">
    <text evidence="12">The sequence shown here is derived from an EMBL/GenBank/DDBJ whole genome shotgun (WGS) entry which is preliminary data.</text>
</comment>
<evidence type="ECO:0000256" key="3">
    <source>
        <dbReference type="ARBA" id="ARBA00012438"/>
    </source>
</evidence>
<gene>
    <name evidence="12" type="primary">parS</name>
    <name evidence="12" type="ORF">GCM10023211_24240</name>
</gene>
<dbReference type="Pfam" id="PF02518">
    <property type="entry name" value="HATPase_c"/>
    <property type="match status" value="1"/>
</dbReference>
<dbReference type="SUPFAM" id="SSF47384">
    <property type="entry name" value="Homodimeric domain of signal transducing histidine kinase"/>
    <property type="match status" value="1"/>
</dbReference>
<dbReference type="PRINTS" id="PR00344">
    <property type="entry name" value="BCTRLSENSOR"/>
</dbReference>
<evidence type="ECO:0000256" key="6">
    <source>
        <dbReference type="ARBA" id="ARBA00022679"/>
    </source>
</evidence>
<dbReference type="Proteomes" id="UP001500171">
    <property type="component" value="Unassembled WGS sequence"/>
</dbReference>
<dbReference type="RefSeq" id="WP_345492646.1">
    <property type="nucleotide sequence ID" value="NZ_BAABHY010000013.1"/>
</dbReference>
<dbReference type="SMART" id="SM00387">
    <property type="entry name" value="HATPase_c"/>
    <property type="match status" value="1"/>
</dbReference>
<keyword evidence="8 12" id="KW-0418">Kinase</keyword>
<evidence type="ECO:0000256" key="2">
    <source>
        <dbReference type="ARBA" id="ARBA00004651"/>
    </source>
</evidence>
<dbReference type="InterPro" id="IPR003594">
    <property type="entry name" value="HATPase_dom"/>
</dbReference>
<dbReference type="SMART" id="SM00388">
    <property type="entry name" value="HisKA"/>
    <property type="match status" value="1"/>
</dbReference>
<dbReference type="InterPro" id="IPR036097">
    <property type="entry name" value="HisK_dim/P_sf"/>
</dbReference>
<keyword evidence="13" id="KW-1185">Reference proteome</keyword>
<dbReference type="InterPro" id="IPR003661">
    <property type="entry name" value="HisK_dim/P_dom"/>
</dbReference>
<name>A0ABP9NCH9_9GAMM</name>
<feature type="domain" description="Histidine kinase" evidence="11">
    <location>
        <begin position="238"/>
        <end position="448"/>
    </location>
</feature>
<comment type="catalytic activity">
    <reaction evidence="1">
        <text>ATP + protein L-histidine = ADP + protein N-phospho-L-histidine.</text>
        <dbReference type="EC" id="2.7.13.3"/>
    </reaction>
</comment>
<dbReference type="EC" id="2.7.13.3" evidence="3"/>
<dbReference type="Gene3D" id="1.10.287.130">
    <property type="match status" value="1"/>
</dbReference>
<evidence type="ECO:0000313" key="13">
    <source>
        <dbReference type="Proteomes" id="UP001500171"/>
    </source>
</evidence>
<dbReference type="InterPro" id="IPR036890">
    <property type="entry name" value="HATPase_C_sf"/>
</dbReference>
<evidence type="ECO:0000256" key="7">
    <source>
        <dbReference type="ARBA" id="ARBA00022741"/>
    </source>
</evidence>
<keyword evidence="5" id="KW-0597">Phosphoprotein</keyword>
<dbReference type="InterPro" id="IPR004358">
    <property type="entry name" value="Sig_transdc_His_kin-like_C"/>
</dbReference>
<organism evidence="12 13">
    <name type="scientific">Orbus sasakiae</name>
    <dbReference type="NCBI Taxonomy" id="1078475"/>
    <lineage>
        <taxon>Bacteria</taxon>
        <taxon>Pseudomonadati</taxon>
        <taxon>Pseudomonadota</taxon>
        <taxon>Gammaproteobacteria</taxon>
        <taxon>Orbales</taxon>
        <taxon>Orbaceae</taxon>
        <taxon>Orbus</taxon>
    </lineage>
</organism>
<dbReference type="Gene3D" id="3.30.565.10">
    <property type="entry name" value="Histidine kinase-like ATPase, C-terminal domain"/>
    <property type="match status" value="1"/>
</dbReference>
<evidence type="ECO:0000313" key="12">
    <source>
        <dbReference type="EMBL" id="GAA5114580.1"/>
    </source>
</evidence>
<dbReference type="PANTHER" id="PTHR44936:SF10">
    <property type="entry name" value="SENSOR PROTEIN RSTB"/>
    <property type="match status" value="1"/>
</dbReference>
<dbReference type="SUPFAM" id="SSF55874">
    <property type="entry name" value="ATPase domain of HSP90 chaperone/DNA topoisomerase II/histidine kinase"/>
    <property type="match status" value="1"/>
</dbReference>
<dbReference type="PANTHER" id="PTHR44936">
    <property type="entry name" value="SENSOR PROTEIN CREC"/>
    <property type="match status" value="1"/>
</dbReference>
<keyword evidence="10" id="KW-0812">Transmembrane</keyword>
<dbReference type="CDD" id="cd00082">
    <property type="entry name" value="HisKA"/>
    <property type="match status" value="1"/>
</dbReference>
<dbReference type="InterPro" id="IPR005467">
    <property type="entry name" value="His_kinase_dom"/>
</dbReference>
<keyword evidence="10" id="KW-1133">Transmembrane helix</keyword>
<evidence type="ECO:0000259" key="11">
    <source>
        <dbReference type="PROSITE" id="PS50109"/>
    </source>
</evidence>
<evidence type="ECO:0000256" key="5">
    <source>
        <dbReference type="ARBA" id="ARBA00022553"/>
    </source>
</evidence>
<protein>
    <recommendedName>
        <fullName evidence="3">histidine kinase</fullName>
        <ecNumber evidence="3">2.7.13.3</ecNumber>
    </recommendedName>
</protein>
<dbReference type="Pfam" id="PF00512">
    <property type="entry name" value="HisKA"/>
    <property type="match status" value="1"/>
</dbReference>
<keyword evidence="10" id="KW-0472">Membrane</keyword>
<dbReference type="GO" id="GO:0016301">
    <property type="term" value="F:kinase activity"/>
    <property type="evidence" value="ECO:0007669"/>
    <property type="project" value="UniProtKB-KW"/>
</dbReference>
<evidence type="ECO:0000256" key="10">
    <source>
        <dbReference type="SAM" id="Phobius"/>
    </source>
</evidence>
<keyword evidence="9" id="KW-0067">ATP-binding</keyword>
<evidence type="ECO:0000256" key="9">
    <source>
        <dbReference type="ARBA" id="ARBA00022840"/>
    </source>
</evidence>
<dbReference type="InterPro" id="IPR050980">
    <property type="entry name" value="2C_sensor_his_kinase"/>
</dbReference>
<keyword evidence="4" id="KW-1003">Cell membrane</keyword>
<comment type="subcellular location">
    <subcellularLocation>
        <location evidence="2">Cell membrane</location>
        <topology evidence="2">Multi-pass membrane protein</topology>
    </subcellularLocation>
</comment>
<keyword evidence="6" id="KW-0808">Transferase</keyword>
<proteinExistence type="predicted"/>
<feature type="transmembrane region" description="Helical" evidence="10">
    <location>
        <begin position="18"/>
        <end position="43"/>
    </location>
</feature>
<accession>A0ABP9NCH9</accession>
<feature type="transmembrane region" description="Helical" evidence="10">
    <location>
        <begin position="151"/>
        <end position="177"/>
    </location>
</feature>
<evidence type="ECO:0000256" key="4">
    <source>
        <dbReference type="ARBA" id="ARBA00022475"/>
    </source>
</evidence>
<dbReference type="PROSITE" id="PS50109">
    <property type="entry name" value="HIS_KIN"/>
    <property type="match status" value="1"/>
</dbReference>